<dbReference type="AlphaFoldDB" id="A0A6N7F286"/>
<dbReference type="RefSeq" id="WP_152810897.1">
    <property type="nucleotide sequence ID" value="NZ_WHNW01000013.1"/>
</dbReference>
<sequence>MLSQNKKNNTDPTDYPSWADLTPDQQAAFGNGCGASWMPDWLITALFGWFFEASCRHHDFGYAAGGNERRRWHCDWQFARAMYRDTRRCKTLRGRIQTSIALVVFYAAVALFGWTKFAYGRVKTHDELLAHLNTKT</sequence>
<evidence type="ECO:0000313" key="3">
    <source>
        <dbReference type="Proteomes" id="UP000471298"/>
    </source>
</evidence>
<accession>A0A6N7F286</accession>
<comment type="caution">
    <text evidence="2">The sequence shown here is derived from an EMBL/GenBank/DDBJ whole genome shotgun (WGS) entry which is preliminary data.</text>
</comment>
<dbReference type="Proteomes" id="UP000471298">
    <property type="component" value="Unassembled WGS sequence"/>
</dbReference>
<keyword evidence="3" id="KW-1185">Reference proteome</keyword>
<evidence type="ECO:0000256" key="1">
    <source>
        <dbReference type="SAM" id="Phobius"/>
    </source>
</evidence>
<name>A0A6N7F286_9GAMM</name>
<evidence type="ECO:0000313" key="2">
    <source>
        <dbReference type="EMBL" id="MPV86908.1"/>
    </source>
</evidence>
<dbReference type="EMBL" id="WHNW01000013">
    <property type="protein sequence ID" value="MPV86908.1"/>
    <property type="molecule type" value="Genomic_DNA"/>
</dbReference>
<keyword evidence="1" id="KW-1133">Transmembrane helix</keyword>
<dbReference type="InterPro" id="IPR036444">
    <property type="entry name" value="PLipase_A2_dom_sf"/>
</dbReference>
<dbReference type="GO" id="GO:0050482">
    <property type="term" value="P:arachidonate secretion"/>
    <property type="evidence" value="ECO:0007669"/>
    <property type="project" value="InterPro"/>
</dbReference>
<reference evidence="2 3" key="1">
    <citation type="submission" date="2019-10" db="EMBL/GenBank/DDBJ databases">
        <title>Cardiobacteriales fam. a chemoheterotrophic member of the order Cardiobacteriales, and proposal of Cardiobacteriales fam. nov.</title>
        <authorList>
            <person name="Wang C."/>
        </authorList>
    </citation>
    <scope>NUCLEOTIDE SEQUENCE [LARGE SCALE GENOMIC DNA]</scope>
    <source>
        <strain evidence="2 3">ML27</strain>
    </source>
</reference>
<dbReference type="GO" id="GO:0006644">
    <property type="term" value="P:phospholipid metabolic process"/>
    <property type="evidence" value="ECO:0007669"/>
    <property type="project" value="InterPro"/>
</dbReference>
<gene>
    <name evidence="2" type="ORF">GCU85_09240</name>
</gene>
<feature type="transmembrane region" description="Helical" evidence="1">
    <location>
        <begin position="100"/>
        <end position="119"/>
    </location>
</feature>
<protein>
    <submittedName>
        <fullName evidence="2">Uncharacterized protein</fullName>
    </submittedName>
</protein>
<organism evidence="2 3">
    <name type="scientific">Ostreibacterium oceani</name>
    <dbReference type="NCBI Taxonomy" id="2654998"/>
    <lineage>
        <taxon>Bacteria</taxon>
        <taxon>Pseudomonadati</taxon>
        <taxon>Pseudomonadota</taxon>
        <taxon>Gammaproteobacteria</taxon>
        <taxon>Cardiobacteriales</taxon>
        <taxon>Ostreibacteriaceae</taxon>
        <taxon>Ostreibacterium</taxon>
    </lineage>
</organism>
<keyword evidence="1" id="KW-0812">Transmembrane</keyword>
<dbReference type="Gene3D" id="1.20.90.10">
    <property type="entry name" value="Phospholipase A2 domain"/>
    <property type="match status" value="1"/>
</dbReference>
<proteinExistence type="predicted"/>
<dbReference type="GO" id="GO:0004623">
    <property type="term" value="F:phospholipase A2 activity"/>
    <property type="evidence" value="ECO:0007669"/>
    <property type="project" value="InterPro"/>
</dbReference>
<dbReference type="SUPFAM" id="SSF48619">
    <property type="entry name" value="Phospholipase A2, PLA2"/>
    <property type="match status" value="1"/>
</dbReference>
<keyword evidence="1" id="KW-0472">Membrane</keyword>
<dbReference type="InParanoid" id="A0A6N7F286"/>